<dbReference type="PANTHER" id="PTHR43163">
    <property type="entry name" value="DIPEPTIDE TRANSPORT SYSTEM PERMEASE PROTEIN DPPB-RELATED"/>
    <property type="match status" value="1"/>
</dbReference>
<feature type="transmembrane region" description="Helical" evidence="7">
    <location>
        <begin position="261"/>
        <end position="282"/>
    </location>
</feature>
<dbReference type="GO" id="GO:0005886">
    <property type="term" value="C:plasma membrane"/>
    <property type="evidence" value="ECO:0007669"/>
    <property type="project" value="UniProtKB-SubCell"/>
</dbReference>
<evidence type="ECO:0000256" key="6">
    <source>
        <dbReference type="ARBA" id="ARBA00023136"/>
    </source>
</evidence>
<dbReference type="InterPro" id="IPR035906">
    <property type="entry name" value="MetI-like_sf"/>
</dbReference>
<feature type="transmembrane region" description="Helical" evidence="7">
    <location>
        <begin position="377"/>
        <end position="395"/>
    </location>
</feature>
<gene>
    <name evidence="9" type="ORF">ABA31_02830</name>
</gene>
<feature type="transmembrane region" description="Helical" evidence="7">
    <location>
        <begin position="141"/>
        <end position="158"/>
    </location>
</feature>
<feature type="transmembrane region" description="Helical" evidence="7">
    <location>
        <begin position="9"/>
        <end position="29"/>
    </location>
</feature>
<feature type="transmembrane region" description="Helical" evidence="7">
    <location>
        <begin position="317"/>
        <end position="338"/>
    </location>
</feature>
<keyword evidence="10" id="KW-1185">Reference proteome</keyword>
<feature type="transmembrane region" description="Helical" evidence="7">
    <location>
        <begin position="178"/>
        <end position="198"/>
    </location>
</feature>
<keyword evidence="3" id="KW-1003">Cell membrane</keyword>
<dbReference type="GO" id="GO:0055085">
    <property type="term" value="P:transmembrane transport"/>
    <property type="evidence" value="ECO:0007669"/>
    <property type="project" value="InterPro"/>
</dbReference>
<comment type="similarity">
    <text evidence="7">Belongs to the binding-protein-dependent transport system permease family.</text>
</comment>
<evidence type="ECO:0000256" key="4">
    <source>
        <dbReference type="ARBA" id="ARBA00022692"/>
    </source>
</evidence>
<dbReference type="Gene3D" id="1.10.3720.10">
    <property type="entry name" value="MetI-like"/>
    <property type="match status" value="1"/>
</dbReference>
<dbReference type="InterPro" id="IPR000515">
    <property type="entry name" value="MetI-like"/>
</dbReference>
<evidence type="ECO:0000259" key="8">
    <source>
        <dbReference type="PROSITE" id="PS50928"/>
    </source>
</evidence>
<feature type="domain" description="ABC transmembrane type-1" evidence="8">
    <location>
        <begin position="102"/>
        <end position="499"/>
    </location>
</feature>
<evidence type="ECO:0000256" key="7">
    <source>
        <dbReference type="RuleBase" id="RU363032"/>
    </source>
</evidence>
<sequence length="513" mass="54716">MLSFIVRRILASILTLVVASFIMYVLTAYSGNPLQDLQASNAPNAQQLIGQRIERLSLDVPPPLRWFGWAAGAAGCIVPFATCDLGTDLNYTAVTALLPNAAASTVRLVSASTILAIIFGVITGIVSALRQYSAFDLGMTFVSFFLYSLPSFLAAVLLKEFVAIDFNNWLSSGDSEIGFVATAVIALVIAVIMQALVAGSTRNRVIAFAISAAATFGMLYYLDAVDWFQRPGLGAIGLALLIAGIVAGVTAVVSGFGNRRALIGAGVAGVLAYVSYFVLQGLFAVSTIWTIGILGLATLAACFVIGWLIGGPDRGQVIRVTMLVGFLSSLLVIADRFLQAWPAYLASPRINNRPIATVGEQTVGLTGDMWLMGLDTFTHFLLPTISLTLISFAGYTRYARAGLLEVMNQDYIRTARAKGLSERVVVTRHAFRNMLIPITTIVAADIGVLLGGALITERVFAISGMGALFNASLGRVDVNPIMGYFLVIAITAILFNFLADLSYALLDPRVRVK</sequence>
<dbReference type="Pfam" id="PF00528">
    <property type="entry name" value="BPD_transp_1"/>
    <property type="match status" value="1"/>
</dbReference>
<dbReference type="EMBL" id="BJUU01000001">
    <property type="protein sequence ID" value="GEK78932.1"/>
    <property type="molecule type" value="Genomic_DNA"/>
</dbReference>
<evidence type="ECO:0000256" key="3">
    <source>
        <dbReference type="ARBA" id="ARBA00022475"/>
    </source>
</evidence>
<comment type="caution">
    <text evidence="9">The sequence shown here is derived from an EMBL/GenBank/DDBJ whole genome shotgun (WGS) entry which is preliminary data.</text>
</comment>
<feature type="transmembrane region" description="Helical" evidence="7">
    <location>
        <begin position="288"/>
        <end position="310"/>
    </location>
</feature>
<dbReference type="PROSITE" id="PS50928">
    <property type="entry name" value="ABC_TM1"/>
    <property type="match status" value="1"/>
</dbReference>
<evidence type="ECO:0000313" key="9">
    <source>
        <dbReference type="EMBL" id="GEK78932.1"/>
    </source>
</evidence>
<dbReference type="AlphaFoldDB" id="A0AA87UVY0"/>
<feature type="transmembrane region" description="Helical" evidence="7">
    <location>
        <begin position="481"/>
        <end position="506"/>
    </location>
</feature>
<keyword evidence="4 7" id="KW-0812">Transmembrane</keyword>
<feature type="transmembrane region" description="Helical" evidence="7">
    <location>
        <begin position="108"/>
        <end position="129"/>
    </location>
</feature>
<protein>
    <recommendedName>
        <fullName evidence="8">ABC transmembrane type-1 domain-containing protein</fullName>
    </recommendedName>
</protein>
<feature type="transmembrane region" description="Helical" evidence="7">
    <location>
        <begin position="435"/>
        <end position="461"/>
    </location>
</feature>
<dbReference type="PANTHER" id="PTHR43163:SF6">
    <property type="entry name" value="DIPEPTIDE TRANSPORT SYSTEM PERMEASE PROTEIN DPPB-RELATED"/>
    <property type="match status" value="1"/>
</dbReference>
<keyword evidence="5 7" id="KW-1133">Transmembrane helix</keyword>
<feature type="transmembrane region" description="Helical" evidence="7">
    <location>
        <begin position="234"/>
        <end position="254"/>
    </location>
</feature>
<evidence type="ECO:0000256" key="2">
    <source>
        <dbReference type="ARBA" id="ARBA00022448"/>
    </source>
</evidence>
<evidence type="ECO:0000313" key="10">
    <source>
        <dbReference type="Proteomes" id="UP000321749"/>
    </source>
</evidence>
<keyword evidence="6 7" id="KW-0472">Membrane</keyword>
<accession>A0AA87UVY0</accession>
<dbReference type="Proteomes" id="UP000321749">
    <property type="component" value="Unassembled WGS sequence"/>
</dbReference>
<dbReference type="CDD" id="cd06261">
    <property type="entry name" value="TM_PBP2"/>
    <property type="match status" value="1"/>
</dbReference>
<evidence type="ECO:0000256" key="5">
    <source>
        <dbReference type="ARBA" id="ARBA00022989"/>
    </source>
</evidence>
<reference evidence="9 10" key="1">
    <citation type="submission" date="2019-07" db="EMBL/GenBank/DDBJ databases">
        <title>Whole genome shotgun sequence of Agrococcus baldri NBRC 103055.</title>
        <authorList>
            <person name="Hosoyama A."/>
            <person name="Uohara A."/>
            <person name="Ohji S."/>
            <person name="Ichikawa N."/>
        </authorList>
    </citation>
    <scope>NUCLEOTIDE SEQUENCE [LARGE SCALE GENOMIC DNA]</scope>
    <source>
        <strain evidence="9 10">NBRC 103055</strain>
    </source>
</reference>
<proteinExistence type="inferred from homology"/>
<keyword evidence="2 7" id="KW-0813">Transport</keyword>
<comment type="subcellular location">
    <subcellularLocation>
        <location evidence="1 7">Cell membrane</location>
        <topology evidence="1 7">Multi-pass membrane protein</topology>
    </subcellularLocation>
</comment>
<name>A0AA87UVY0_9MICO</name>
<evidence type="ECO:0000256" key="1">
    <source>
        <dbReference type="ARBA" id="ARBA00004651"/>
    </source>
</evidence>
<organism evidence="9 10">
    <name type="scientific">Agrococcus baldri</name>
    <dbReference type="NCBI Taxonomy" id="153730"/>
    <lineage>
        <taxon>Bacteria</taxon>
        <taxon>Bacillati</taxon>
        <taxon>Actinomycetota</taxon>
        <taxon>Actinomycetes</taxon>
        <taxon>Micrococcales</taxon>
        <taxon>Microbacteriaceae</taxon>
        <taxon>Agrococcus</taxon>
    </lineage>
</organism>
<feature type="transmembrane region" description="Helical" evidence="7">
    <location>
        <begin position="205"/>
        <end position="222"/>
    </location>
</feature>